<dbReference type="SUPFAM" id="SSF51735">
    <property type="entry name" value="NAD(P)-binding Rossmann-fold domains"/>
    <property type="match status" value="1"/>
</dbReference>
<protein>
    <submittedName>
        <fullName evidence="2">Uncharacterized protein</fullName>
    </submittedName>
</protein>
<proteinExistence type="predicted"/>
<dbReference type="EMBL" id="JANLCM010000002">
    <property type="protein sequence ID" value="MCS5719729.1"/>
    <property type="molecule type" value="Genomic_DNA"/>
</dbReference>
<evidence type="ECO:0000313" key="3">
    <source>
        <dbReference type="Proteomes" id="UP001165584"/>
    </source>
</evidence>
<dbReference type="Gene3D" id="3.40.50.720">
    <property type="entry name" value="NAD(P)-binding Rossmann-like Domain"/>
    <property type="match status" value="1"/>
</dbReference>
<dbReference type="Proteomes" id="UP001165584">
    <property type="component" value="Unassembled WGS sequence"/>
</dbReference>
<feature type="region of interest" description="Disordered" evidence="1">
    <location>
        <begin position="50"/>
        <end position="71"/>
    </location>
</feature>
<evidence type="ECO:0000256" key="1">
    <source>
        <dbReference type="SAM" id="MobiDB-lite"/>
    </source>
</evidence>
<gene>
    <name evidence="2" type="ORF">N1027_16470</name>
</gene>
<evidence type="ECO:0000313" key="2">
    <source>
        <dbReference type="EMBL" id="MCS5719729.1"/>
    </source>
</evidence>
<name>A0ABT2GU36_9MICO</name>
<comment type="caution">
    <text evidence="2">The sequence shown here is derived from an EMBL/GenBank/DDBJ whole genome shotgun (WGS) entry which is preliminary data.</text>
</comment>
<organism evidence="2 3">
    <name type="scientific">Herbiconiux aconitum</name>
    <dbReference type="NCBI Taxonomy" id="2970913"/>
    <lineage>
        <taxon>Bacteria</taxon>
        <taxon>Bacillati</taxon>
        <taxon>Actinomycetota</taxon>
        <taxon>Actinomycetes</taxon>
        <taxon>Micrococcales</taxon>
        <taxon>Microbacteriaceae</taxon>
        <taxon>Herbiconiux</taxon>
    </lineage>
</organism>
<dbReference type="InterPro" id="IPR036291">
    <property type="entry name" value="NAD(P)-bd_dom_sf"/>
</dbReference>
<reference evidence="2" key="1">
    <citation type="submission" date="2022-08" db="EMBL/GenBank/DDBJ databases">
        <authorList>
            <person name="Deng Y."/>
            <person name="Han X.-F."/>
            <person name="Zhang Y.-Q."/>
        </authorList>
    </citation>
    <scope>NUCLEOTIDE SEQUENCE</scope>
    <source>
        <strain evidence="2">CPCC 205763</strain>
    </source>
</reference>
<sequence>MTVHYAKSQPGITFNALEPGYTTTDMTAGFEGGRSPEESARIVVRLATRGADGSGVGPTGTFQDELGMLPW</sequence>
<accession>A0ABT2GU36</accession>
<keyword evidence="3" id="KW-1185">Reference proteome</keyword>
<dbReference type="RefSeq" id="WP_259509216.1">
    <property type="nucleotide sequence ID" value="NZ_JANLCM010000002.1"/>
</dbReference>